<dbReference type="InterPro" id="IPR015421">
    <property type="entry name" value="PyrdxlP-dep_Trfase_major"/>
</dbReference>
<dbReference type="Gene3D" id="3.40.640.10">
    <property type="entry name" value="Type I PLP-dependent aspartate aminotransferase-like (Major domain)"/>
    <property type="match status" value="1"/>
</dbReference>
<evidence type="ECO:0000313" key="4">
    <source>
        <dbReference type="EMBL" id="KAL1894241.1"/>
    </source>
</evidence>
<dbReference type="InterPro" id="IPR015422">
    <property type="entry name" value="PyrdxlP-dep_Trfase_small"/>
</dbReference>
<dbReference type="PANTHER" id="PTHR45688:SF13">
    <property type="entry name" value="ALANINE--GLYOXYLATE AMINOTRANSFERASE 2-LIKE"/>
    <property type="match status" value="1"/>
</dbReference>
<dbReference type="InterPro" id="IPR049704">
    <property type="entry name" value="Aminotrans_3_PPA_site"/>
</dbReference>
<comment type="similarity">
    <text evidence="1 3">Belongs to the class-III pyridoxal-phosphate-dependent aminotransferase family.</text>
</comment>
<evidence type="ECO:0000313" key="5">
    <source>
        <dbReference type="Proteomes" id="UP001583186"/>
    </source>
</evidence>
<reference evidence="4 5" key="1">
    <citation type="journal article" date="2024" name="IMA Fungus">
        <title>IMA Genome - F19 : A genome assembly and annotation guide to empower mycologists, including annotated draft genome sequences of Ceratocystis pirilliformis, Diaporthe australafricana, Fusarium ophioides, Paecilomyces lecythidis, and Sporothrix stenoceras.</title>
        <authorList>
            <person name="Aylward J."/>
            <person name="Wilson A.M."/>
            <person name="Visagie C.M."/>
            <person name="Spraker J."/>
            <person name="Barnes I."/>
            <person name="Buitendag C."/>
            <person name="Ceriani C."/>
            <person name="Del Mar Angel L."/>
            <person name="du Plessis D."/>
            <person name="Fuchs T."/>
            <person name="Gasser K."/>
            <person name="Kramer D."/>
            <person name="Li W."/>
            <person name="Munsamy K."/>
            <person name="Piso A."/>
            <person name="Price J.L."/>
            <person name="Sonnekus B."/>
            <person name="Thomas C."/>
            <person name="van der Nest A."/>
            <person name="van Dijk A."/>
            <person name="van Heerden A."/>
            <person name="van Vuuren N."/>
            <person name="Yilmaz N."/>
            <person name="Duong T.A."/>
            <person name="van der Merwe N.A."/>
            <person name="Wingfield M.J."/>
            <person name="Wingfield B.D."/>
        </authorList>
    </citation>
    <scope>NUCLEOTIDE SEQUENCE [LARGE SCALE GENOMIC DNA]</scope>
    <source>
        <strain evidence="4 5">CMW 5346</strain>
    </source>
</reference>
<dbReference type="SUPFAM" id="SSF53383">
    <property type="entry name" value="PLP-dependent transferases"/>
    <property type="match status" value="1"/>
</dbReference>
<organism evidence="4 5">
    <name type="scientific">Sporothrix stenoceras</name>
    <dbReference type="NCBI Taxonomy" id="5173"/>
    <lineage>
        <taxon>Eukaryota</taxon>
        <taxon>Fungi</taxon>
        <taxon>Dikarya</taxon>
        <taxon>Ascomycota</taxon>
        <taxon>Pezizomycotina</taxon>
        <taxon>Sordariomycetes</taxon>
        <taxon>Sordariomycetidae</taxon>
        <taxon>Ophiostomatales</taxon>
        <taxon>Ophiostomataceae</taxon>
        <taxon>Sporothrix</taxon>
    </lineage>
</organism>
<dbReference type="InterPro" id="IPR015424">
    <property type="entry name" value="PyrdxlP-dep_Trfase"/>
</dbReference>
<keyword evidence="5" id="KW-1185">Reference proteome</keyword>
<gene>
    <name evidence="4" type="ORF">Sste5346_006027</name>
</gene>
<accession>A0ABR3Z0X4</accession>
<keyword evidence="2 3" id="KW-0663">Pyridoxal phosphate</keyword>
<proteinExistence type="inferred from homology"/>
<dbReference type="EMBL" id="JAWCUI010000034">
    <property type="protein sequence ID" value="KAL1894241.1"/>
    <property type="molecule type" value="Genomic_DNA"/>
</dbReference>
<evidence type="ECO:0000256" key="2">
    <source>
        <dbReference type="ARBA" id="ARBA00022898"/>
    </source>
</evidence>
<dbReference type="InterPro" id="IPR005814">
    <property type="entry name" value="Aminotrans_3"/>
</dbReference>
<dbReference type="Gene3D" id="3.90.1150.10">
    <property type="entry name" value="Aspartate Aminotransferase, domain 1"/>
    <property type="match status" value="1"/>
</dbReference>
<comment type="caution">
    <text evidence="4">The sequence shown here is derived from an EMBL/GenBank/DDBJ whole genome shotgun (WGS) entry which is preliminary data.</text>
</comment>
<name>A0ABR3Z0X4_9PEZI</name>
<sequence>MAAPFDAAAFWATADQYLMKTGMPFLDTVIRSAKGSILYDVNGKELIDFTSGQMSSLLGHSHPEIVEVVNSSIGQLDHIMSLMICEPVVQFAETLGKVLPAPLQKSFLLSTGSESVEAAIKISKCATGKFEIVAFANSYHGVTSGAASATYAIGRSRGGPVMPGQISFPSPNAFRSVFRKQGENGATDSVSTYDWETEMAWGWDMVDTQSVGSLAAFVVEPILSAGGIFEPPPGYMLKLAEECKKRGMLLIADEAQTGLGRTGDLFAFQRDGIVPDILALSKTIGCGLPVASVSTTPEIEKLAAAGGYLWVTTHYNDPLLAAVGSKVIEIVVRDDLSAWAKARGEQLLEGMRKLQEKYWVIGDIRGRGLLLGMEIITDKVLKTPGVDLSIALSMAAMEMGLSCQVVAHPGACGVFRLAPPINITIAETEQGLDILERAFAKVFSEEPYKSLL</sequence>
<dbReference type="Pfam" id="PF00202">
    <property type="entry name" value="Aminotran_3"/>
    <property type="match status" value="1"/>
</dbReference>
<dbReference type="Proteomes" id="UP001583186">
    <property type="component" value="Unassembled WGS sequence"/>
</dbReference>
<evidence type="ECO:0000256" key="3">
    <source>
        <dbReference type="RuleBase" id="RU003560"/>
    </source>
</evidence>
<dbReference type="CDD" id="cd00610">
    <property type="entry name" value="OAT_like"/>
    <property type="match status" value="1"/>
</dbReference>
<dbReference type="PANTHER" id="PTHR45688">
    <property type="match status" value="1"/>
</dbReference>
<evidence type="ECO:0000256" key="1">
    <source>
        <dbReference type="ARBA" id="ARBA00008954"/>
    </source>
</evidence>
<dbReference type="PROSITE" id="PS00600">
    <property type="entry name" value="AA_TRANSFER_CLASS_3"/>
    <property type="match status" value="1"/>
</dbReference>
<evidence type="ECO:0008006" key="6">
    <source>
        <dbReference type="Google" id="ProtNLM"/>
    </source>
</evidence>
<protein>
    <recommendedName>
        <fullName evidence="6">2,2-dialkylglycine decarboxylase (Pyruvate)</fullName>
    </recommendedName>
</protein>